<protein>
    <recommendedName>
        <fullName evidence="4">DUF962 domain-containing protein</fullName>
    </recommendedName>
</protein>
<organism evidence="2 3">
    <name type="scientific">Candidatus Enterococcus willemsii</name>
    <dbReference type="NCBI Taxonomy" id="1857215"/>
    <lineage>
        <taxon>Bacteria</taxon>
        <taxon>Bacillati</taxon>
        <taxon>Bacillota</taxon>
        <taxon>Bacilli</taxon>
        <taxon>Lactobacillales</taxon>
        <taxon>Enterococcaceae</taxon>
        <taxon>Enterococcus</taxon>
    </lineage>
</organism>
<feature type="transmembrane region" description="Helical" evidence="1">
    <location>
        <begin position="45"/>
        <end position="63"/>
    </location>
</feature>
<comment type="caution">
    <text evidence="2">The sequence shown here is derived from an EMBL/GenBank/DDBJ whole genome shotgun (WGS) entry which is preliminary data.</text>
</comment>
<feature type="transmembrane region" description="Helical" evidence="1">
    <location>
        <begin position="182"/>
        <end position="199"/>
    </location>
</feature>
<feature type="transmembrane region" description="Helical" evidence="1">
    <location>
        <begin position="153"/>
        <end position="170"/>
    </location>
</feature>
<feature type="transmembrane region" description="Helical" evidence="1">
    <location>
        <begin position="100"/>
        <end position="120"/>
    </location>
</feature>
<sequence>MERLRTQYHFYARRKKQAHTQATSFQRDFPEFAQFRRNVSEKNQVNTLTHWLLLAVFGLLTFASFPQQLLVIGIFTVITALIKGPGMILFGIVYSFLVGLFPPLGMLLSAVFFFLSLYQLTRNWRFGLTAAFFYLYPMLLVALRFFDFGQTTWFSLLASGIGLMALHFLIRGVYQEQPSSKGLAWSLVSLPYDCFLFLLPSKRKKATRLSKKMR</sequence>
<evidence type="ECO:0008006" key="4">
    <source>
        <dbReference type="Google" id="ProtNLM"/>
    </source>
</evidence>
<keyword evidence="1" id="KW-1133">Transmembrane helix</keyword>
<dbReference type="Proteomes" id="UP000782705">
    <property type="component" value="Unassembled WGS sequence"/>
</dbReference>
<feature type="transmembrane region" description="Helical" evidence="1">
    <location>
        <begin position="69"/>
        <end position="93"/>
    </location>
</feature>
<evidence type="ECO:0000256" key="1">
    <source>
        <dbReference type="SAM" id="Phobius"/>
    </source>
</evidence>
<keyword evidence="3" id="KW-1185">Reference proteome</keyword>
<evidence type="ECO:0000313" key="2">
    <source>
        <dbReference type="EMBL" id="KAF1303606.1"/>
    </source>
</evidence>
<accession>A0ABQ6YZ02</accession>
<keyword evidence="1" id="KW-0472">Membrane</keyword>
<keyword evidence="1" id="KW-0812">Transmembrane</keyword>
<gene>
    <name evidence="2" type="ORF">BAU17_06360</name>
</gene>
<proteinExistence type="predicted"/>
<name>A0ABQ6YZ02_9ENTE</name>
<reference evidence="2 3" key="1">
    <citation type="submission" date="2016-06" db="EMBL/GenBank/DDBJ databases">
        <title>Four novel species of enterococci isolated from chicken manure.</title>
        <authorList>
            <person name="Van Tyne D."/>
        </authorList>
    </citation>
    <scope>NUCLEOTIDE SEQUENCE [LARGE SCALE GENOMIC DNA]</scope>
    <source>
        <strain evidence="2 3">CU12B</strain>
    </source>
</reference>
<evidence type="ECO:0000313" key="3">
    <source>
        <dbReference type="Proteomes" id="UP000782705"/>
    </source>
</evidence>
<feature type="transmembrane region" description="Helical" evidence="1">
    <location>
        <begin position="126"/>
        <end position="146"/>
    </location>
</feature>
<dbReference type="RefSeq" id="WP_161902146.1">
    <property type="nucleotide sequence ID" value="NZ_MAEL01000039.1"/>
</dbReference>
<dbReference type="EMBL" id="MAEL01000039">
    <property type="protein sequence ID" value="KAF1303606.1"/>
    <property type="molecule type" value="Genomic_DNA"/>
</dbReference>